<dbReference type="RefSeq" id="WP_205211999.1">
    <property type="nucleotide sequence ID" value="NZ_JAFFZO010000039.1"/>
</dbReference>
<comment type="caution">
    <text evidence="2">The sequence shown here is derived from an EMBL/GenBank/DDBJ whole genome shotgun (WGS) entry which is preliminary data.</text>
</comment>
<dbReference type="PANTHER" id="PTHR41386:SF1">
    <property type="entry name" value="MEMBRANE PROTEIN"/>
    <property type="match status" value="1"/>
</dbReference>
<evidence type="ECO:0000313" key="2">
    <source>
        <dbReference type="EMBL" id="MBN0988228.1"/>
    </source>
</evidence>
<keyword evidence="1" id="KW-1133">Transmembrane helix</keyword>
<accession>A0ABS2W9H2</accession>
<proteinExistence type="predicted"/>
<dbReference type="PANTHER" id="PTHR41386">
    <property type="entry name" value="INTEGRAL MEMBRANE PROTEIN-RELATED"/>
    <property type="match status" value="1"/>
</dbReference>
<gene>
    <name evidence="2" type="ORF">JW498_12715</name>
</gene>
<dbReference type="Proteomes" id="UP000760472">
    <property type="component" value="Unassembled WGS sequence"/>
</dbReference>
<organism evidence="2 3">
    <name type="scientific">Amphritea pacifica</name>
    <dbReference type="NCBI Taxonomy" id="2811233"/>
    <lineage>
        <taxon>Bacteria</taxon>
        <taxon>Pseudomonadati</taxon>
        <taxon>Pseudomonadota</taxon>
        <taxon>Gammaproteobacteria</taxon>
        <taxon>Oceanospirillales</taxon>
        <taxon>Oceanospirillaceae</taxon>
        <taxon>Amphritea</taxon>
    </lineage>
</organism>
<dbReference type="InterPro" id="IPR010406">
    <property type="entry name" value="DUF1003"/>
</dbReference>
<name>A0ABS2W9H2_9GAMM</name>
<feature type="transmembrane region" description="Helical" evidence="1">
    <location>
        <begin position="94"/>
        <end position="117"/>
    </location>
</feature>
<dbReference type="EMBL" id="JAFFZP010000019">
    <property type="protein sequence ID" value="MBN0988228.1"/>
    <property type="molecule type" value="Genomic_DNA"/>
</dbReference>
<reference evidence="2 3" key="1">
    <citation type="submission" date="2021-02" db="EMBL/GenBank/DDBJ databases">
        <title>A novel species of genus Amphritea isolated from a fishpond in China.</title>
        <authorList>
            <person name="Lu H."/>
        </authorList>
    </citation>
    <scope>NUCLEOTIDE SEQUENCE [LARGE SCALE GENOMIC DNA]</scope>
    <source>
        <strain evidence="2 3">RP18W</strain>
    </source>
</reference>
<evidence type="ECO:0000256" key="1">
    <source>
        <dbReference type="SAM" id="Phobius"/>
    </source>
</evidence>
<feature type="transmembrane region" description="Helical" evidence="1">
    <location>
        <begin position="66"/>
        <end position="88"/>
    </location>
</feature>
<protein>
    <submittedName>
        <fullName evidence="2">DUF1003 domain-containing protein</fullName>
    </submittedName>
</protein>
<dbReference type="Pfam" id="PF06210">
    <property type="entry name" value="DUF1003"/>
    <property type="match status" value="1"/>
</dbReference>
<keyword evidence="1" id="KW-0472">Membrane</keyword>
<keyword evidence="3" id="KW-1185">Reference proteome</keyword>
<evidence type="ECO:0000313" key="3">
    <source>
        <dbReference type="Proteomes" id="UP000760472"/>
    </source>
</evidence>
<keyword evidence="1" id="KW-0812">Transmembrane</keyword>
<sequence length="171" mass="19315">MKRYFENLAKALLGQSYSSLAEKEQKVINSIAEHTTVSENVNNAFSDSLTTGQKIADVVARFGGSWWFISLFFLFIVAWIGVNSYLLIDTPFDPYPYILLNLGLSSLAAFQAPIIMMSQNRQAAKDRIKQDATYEINLKLELQIMRLHTKLDQLSATPEHTDNPDPEIKKG</sequence>